<feature type="chain" id="PRO_5036688148" evidence="1">
    <location>
        <begin position="21"/>
        <end position="264"/>
    </location>
</feature>
<keyword evidence="1" id="KW-0732">Signal</keyword>
<reference evidence="3" key="1">
    <citation type="submission" date="2022-11" db="UniProtKB">
        <authorList>
            <consortium name="WormBaseParasite"/>
        </authorList>
    </citation>
    <scope>IDENTIFICATION</scope>
</reference>
<sequence>MAVLSIVLISLLSVALPLNARPQYADEPNGGSVGQNAGSLGTNSVFRNDFHNLPPNVKTNFIVMMLTSFNKTTNNLNNACLQILAGQPSQTEMCTELKNMETKKQEAFQEFENRLPVGSQKTIVNQFNQQVIKNNDMTLGDKCTKFFELLPQLDKPTKALLFKDMFSEYQGHGGTPTFGGSNGMSGSMPGSMSGNMPGNMPGNMLGNPEAAQGGFFSGAMAPSSTGGAATTSGGSASPCSIIENFMAKTAAYVENHQTTGPPSS</sequence>
<organism evidence="2 3">
    <name type="scientific">Meloidogyne javanica</name>
    <name type="common">Root-knot nematode worm</name>
    <dbReference type="NCBI Taxonomy" id="6303"/>
    <lineage>
        <taxon>Eukaryota</taxon>
        <taxon>Metazoa</taxon>
        <taxon>Ecdysozoa</taxon>
        <taxon>Nematoda</taxon>
        <taxon>Chromadorea</taxon>
        <taxon>Rhabditida</taxon>
        <taxon>Tylenchina</taxon>
        <taxon>Tylenchomorpha</taxon>
        <taxon>Tylenchoidea</taxon>
        <taxon>Meloidogynidae</taxon>
        <taxon>Meloidogyninae</taxon>
        <taxon>Meloidogyne</taxon>
        <taxon>Meloidogyne incognita group</taxon>
    </lineage>
</organism>
<proteinExistence type="predicted"/>
<evidence type="ECO:0000313" key="3">
    <source>
        <dbReference type="WBParaSite" id="scaffold2143_cov212.g4328"/>
    </source>
</evidence>
<feature type="signal peptide" evidence="1">
    <location>
        <begin position="1"/>
        <end position="20"/>
    </location>
</feature>
<keyword evidence="2" id="KW-1185">Reference proteome</keyword>
<protein>
    <submittedName>
        <fullName evidence="3">Uncharacterized protein</fullName>
    </submittedName>
</protein>
<evidence type="ECO:0000313" key="2">
    <source>
        <dbReference type="Proteomes" id="UP000887561"/>
    </source>
</evidence>
<dbReference type="Proteomes" id="UP000887561">
    <property type="component" value="Unplaced"/>
</dbReference>
<name>A0A915LYQ2_MELJA</name>
<dbReference type="WBParaSite" id="scaffold2143_cov212.g4328">
    <property type="protein sequence ID" value="scaffold2143_cov212.g4328"/>
    <property type="gene ID" value="scaffold2143_cov212.g4328"/>
</dbReference>
<dbReference type="AlphaFoldDB" id="A0A915LYQ2"/>
<evidence type="ECO:0000256" key="1">
    <source>
        <dbReference type="SAM" id="SignalP"/>
    </source>
</evidence>
<accession>A0A915LYQ2</accession>